<dbReference type="PANTHER" id="PTHR13347:SF1">
    <property type="entry name" value="HEAT REPEAT-CONTAINING PROTEIN 3"/>
    <property type="match status" value="1"/>
</dbReference>
<organism evidence="4 5">
    <name type="scientific">Protomyces lactucae-debilis</name>
    <dbReference type="NCBI Taxonomy" id="2754530"/>
    <lineage>
        <taxon>Eukaryota</taxon>
        <taxon>Fungi</taxon>
        <taxon>Dikarya</taxon>
        <taxon>Ascomycota</taxon>
        <taxon>Taphrinomycotina</taxon>
        <taxon>Taphrinomycetes</taxon>
        <taxon>Taphrinales</taxon>
        <taxon>Protomycetaceae</taxon>
        <taxon>Protomyces</taxon>
    </lineage>
</organism>
<reference evidence="4 5" key="1">
    <citation type="submission" date="2016-07" db="EMBL/GenBank/DDBJ databases">
        <title>Pervasive Adenine N6-methylation of Active Genes in Fungi.</title>
        <authorList>
            <consortium name="DOE Joint Genome Institute"/>
            <person name="Mondo S.J."/>
            <person name="Dannebaum R.O."/>
            <person name="Kuo R.C."/>
            <person name="Labutti K."/>
            <person name="Haridas S."/>
            <person name="Kuo A."/>
            <person name="Salamov A."/>
            <person name="Ahrendt S.R."/>
            <person name="Lipzen A."/>
            <person name="Sullivan W."/>
            <person name="Andreopoulos W.B."/>
            <person name="Clum A."/>
            <person name="Lindquist E."/>
            <person name="Daum C."/>
            <person name="Ramamoorthy G.K."/>
            <person name="Gryganskyi A."/>
            <person name="Culley D."/>
            <person name="Magnuson J.K."/>
            <person name="James T.Y."/>
            <person name="O'Malley M.A."/>
            <person name="Stajich J.E."/>
            <person name="Spatafora J.W."/>
            <person name="Visel A."/>
            <person name="Grigoriev I.V."/>
        </authorList>
    </citation>
    <scope>NUCLEOTIDE SEQUENCE [LARGE SCALE GENOMIC DNA]</scope>
    <source>
        <strain evidence="4 5">12-1054</strain>
    </source>
</reference>
<evidence type="ECO:0000313" key="4">
    <source>
        <dbReference type="EMBL" id="ORY78123.1"/>
    </source>
</evidence>
<dbReference type="Proteomes" id="UP000193685">
    <property type="component" value="Unassembled WGS sequence"/>
</dbReference>
<dbReference type="InterPro" id="IPR057990">
    <property type="entry name" value="TPR_SYO1"/>
</dbReference>
<name>A0A1Y2F2Q2_PROLT</name>
<evidence type="ECO:0000259" key="3">
    <source>
        <dbReference type="Pfam" id="PF25567"/>
    </source>
</evidence>
<keyword evidence="5" id="KW-1185">Reference proteome</keyword>
<dbReference type="GO" id="GO:0006606">
    <property type="term" value="P:protein import into nucleus"/>
    <property type="evidence" value="ECO:0007669"/>
    <property type="project" value="TreeGrafter"/>
</dbReference>
<gene>
    <name evidence="4" type="ORF">BCR37DRAFT_382371</name>
</gene>
<dbReference type="OrthoDB" id="288703at2759"/>
<dbReference type="InterPro" id="IPR011989">
    <property type="entry name" value="ARM-like"/>
</dbReference>
<dbReference type="EMBL" id="MCFI01000018">
    <property type="protein sequence ID" value="ORY78123.1"/>
    <property type="molecule type" value="Genomic_DNA"/>
</dbReference>
<dbReference type="InterPro" id="IPR052616">
    <property type="entry name" value="SYO1-like"/>
</dbReference>
<feature type="compositionally biased region" description="Basic residues" evidence="2">
    <location>
        <begin position="1"/>
        <end position="11"/>
    </location>
</feature>
<accession>A0A1Y2F2Q2</accession>
<comment type="caution">
    <text evidence="4">The sequence shown here is derived from an EMBL/GenBank/DDBJ whole genome shotgun (WGS) entry which is preliminary data.</text>
</comment>
<dbReference type="SUPFAM" id="SSF48371">
    <property type="entry name" value="ARM repeat"/>
    <property type="match status" value="1"/>
</dbReference>
<dbReference type="GO" id="GO:0042273">
    <property type="term" value="P:ribosomal large subunit biogenesis"/>
    <property type="evidence" value="ECO:0007669"/>
    <property type="project" value="TreeGrafter"/>
</dbReference>
<evidence type="ECO:0000313" key="5">
    <source>
        <dbReference type="Proteomes" id="UP000193685"/>
    </source>
</evidence>
<dbReference type="Gene3D" id="1.25.10.10">
    <property type="entry name" value="Leucine-rich Repeat Variant"/>
    <property type="match status" value="1"/>
</dbReference>
<evidence type="ECO:0000256" key="1">
    <source>
        <dbReference type="ARBA" id="ARBA00049983"/>
    </source>
</evidence>
<dbReference type="RefSeq" id="XP_040723234.1">
    <property type="nucleotide sequence ID" value="XM_040869859.1"/>
</dbReference>
<dbReference type="GeneID" id="63786458"/>
<dbReference type="Pfam" id="PF25567">
    <property type="entry name" value="TPR_SYO1"/>
    <property type="match status" value="1"/>
</dbReference>
<protein>
    <submittedName>
        <fullName evidence="4">Armadillo-type protein</fullName>
    </submittedName>
</protein>
<comment type="similarity">
    <text evidence="1">Belongs to the nuclear import and ribosome assembly adapter family.</text>
</comment>
<dbReference type="CDD" id="cd13394">
    <property type="entry name" value="Syo1_like"/>
    <property type="match status" value="1"/>
</dbReference>
<feature type="domain" description="SYO1-like TPR repeats" evidence="3">
    <location>
        <begin position="355"/>
        <end position="576"/>
    </location>
</feature>
<feature type="region of interest" description="Disordered" evidence="2">
    <location>
        <begin position="1"/>
        <end position="26"/>
    </location>
</feature>
<dbReference type="PANTHER" id="PTHR13347">
    <property type="entry name" value="HEAT REPEAT-CONTAINING PROTEIN 3"/>
    <property type="match status" value="1"/>
</dbReference>
<proteinExistence type="inferred from homology"/>
<dbReference type="GO" id="GO:0051082">
    <property type="term" value="F:unfolded protein binding"/>
    <property type="evidence" value="ECO:0007669"/>
    <property type="project" value="TreeGrafter"/>
</dbReference>
<dbReference type="STRING" id="56484.A0A1Y2F2Q2"/>
<dbReference type="AlphaFoldDB" id="A0A1Y2F2Q2"/>
<dbReference type="InterPro" id="IPR016024">
    <property type="entry name" value="ARM-type_fold"/>
</dbReference>
<dbReference type="OMA" id="ADMDMVT"/>
<sequence>MGRAKGRKGKVERHNPIAAADAPPRVHAARKAAAKPYLAKLTSTDAKERAESVSAIGAMLLEDKDFRKLLIKEDAIRSLLDRLSDDVLDVRVEASGALRNLCLDDDAGYDMCTMLYKMNILTLLSKRLADMDGILSVDTTSTGKLNMRLYENIVALLLAFAETSDTIINGINQELNLVEYLPRMMTRPMPRSARVLSAQCLMTLTDDNVFAVSRIVSDAAILAILFKLIHDEDLAIATLVCATLQNVADQGTIPSLVASPASIQEIILKTYSKAIAAADWERILDLEADRQSALLVIVETALEGLAKLATPDDGEDDEMRMDVDSQVDEALMKHLVSLVKPISRLATPLEGATGPGYPEKLQSVHLLALDALHNLAWTIVSAPDEANLAVAWHSQAGDLWQWASAALPRWLQLGEEMADSAFSLLYGIAKSLRGLVPATLQDVNSLIKLYNATLNAAVQTKIVGLVGCLGQAQGKIDVNKAVGTFLVTLVASYPRSDAECVLEALDALFDIYADAAFDYDEPVFVQGDFCTHLERCVPRVKQLKASLNKQRAPDLWHKADETMDNLLGFIDYKRSERA</sequence>
<evidence type="ECO:0000256" key="2">
    <source>
        <dbReference type="SAM" id="MobiDB-lite"/>
    </source>
</evidence>